<proteinExistence type="inferred from homology"/>
<keyword evidence="5" id="KW-0464">Manganese</keyword>
<evidence type="ECO:0000259" key="6">
    <source>
        <dbReference type="PROSITE" id="PS00631"/>
    </source>
</evidence>
<dbReference type="InterPro" id="IPR000819">
    <property type="entry name" value="Peptidase_M17_C"/>
</dbReference>
<dbReference type="RefSeq" id="WP_207987128.1">
    <property type="nucleotide sequence ID" value="NZ_CP071794.1"/>
</dbReference>
<dbReference type="PRINTS" id="PR00481">
    <property type="entry name" value="LAMNOPPTDASE"/>
</dbReference>
<evidence type="ECO:0000256" key="5">
    <source>
        <dbReference type="ARBA" id="ARBA00023211"/>
    </source>
</evidence>
<dbReference type="PROSITE" id="PS00631">
    <property type="entry name" value="CYTOSOL_AP"/>
    <property type="match status" value="1"/>
</dbReference>
<gene>
    <name evidence="7" type="ORF">J4G78_13930</name>
</gene>
<keyword evidence="3" id="KW-0645">Protease</keyword>
<protein>
    <submittedName>
        <fullName evidence="7">Leucyl aminopeptidase family protein</fullName>
    </submittedName>
</protein>
<dbReference type="PANTHER" id="PTHR11963:SF20">
    <property type="entry name" value="PEPTIDASE B"/>
    <property type="match status" value="1"/>
</dbReference>
<keyword evidence="2 7" id="KW-0031">Aminopeptidase</keyword>
<dbReference type="CDD" id="cd00433">
    <property type="entry name" value="Peptidase_M17"/>
    <property type="match status" value="1"/>
</dbReference>
<keyword evidence="8" id="KW-1185">Reference proteome</keyword>
<comment type="similarity">
    <text evidence="1">Belongs to the peptidase M17 family.</text>
</comment>
<evidence type="ECO:0000256" key="4">
    <source>
        <dbReference type="ARBA" id="ARBA00022801"/>
    </source>
</evidence>
<dbReference type="InterPro" id="IPR043472">
    <property type="entry name" value="Macro_dom-like"/>
</dbReference>
<evidence type="ECO:0000256" key="1">
    <source>
        <dbReference type="ARBA" id="ARBA00009528"/>
    </source>
</evidence>
<dbReference type="GO" id="GO:0004177">
    <property type="term" value="F:aminopeptidase activity"/>
    <property type="evidence" value="ECO:0007669"/>
    <property type="project" value="UniProtKB-KW"/>
</dbReference>
<dbReference type="SUPFAM" id="SSF53187">
    <property type="entry name" value="Zn-dependent exopeptidases"/>
    <property type="match status" value="1"/>
</dbReference>
<dbReference type="EMBL" id="CP071794">
    <property type="protein sequence ID" value="QTD55304.1"/>
    <property type="molecule type" value="Genomic_DNA"/>
</dbReference>
<keyword evidence="4" id="KW-0378">Hydrolase</keyword>
<evidence type="ECO:0000256" key="3">
    <source>
        <dbReference type="ARBA" id="ARBA00022670"/>
    </source>
</evidence>
<organism evidence="7 8">
    <name type="scientific">Parasphingorhabdus cellanae</name>
    <dbReference type="NCBI Taxonomy" id="2806553"/>
    <lineage>
        <taxon>Bacteria</taxon>
        <taxon>Pseudomonadati</taxon>
        <taxon>Pseudomonadota</taxon>
        <taxon>Alphaproteobacteria</taxon>
        <taxon>Sphingomonadales</taxon>
        <taxon>Sphingomonadaceae</taxon>
        <taxon>Parasphingorhabdus</taxon>
    </lineage>
</organism>
<dbReference type="Proteomes" id="UP000663923">
    <property type="component" value="Chromosome"/>
</dbReference>
<reference evidence="7 8" key="1">
    <citation type="submission" date="2021-03" db="EMBL/GenBank/DDBJ databases">
        <title>Complete genome of Parasphingorhabdus_sp.JHSY0214.</title>
        <authorList>
            <person name="Yoo J.H."/>
            <person name="Bae J.W."/>
        </authorList>
    </citation>
    <scope>NUCLEOTIDE SEQUENCE [LARGE SCALE GENOMIC DNA]</scope>
    <source>
        <strain evidence="7 8">JHSY0214</strain>
    </source>
</reference>
<dbReference type="PANTHER" id="PTHR11963">
    <property type="entry name" value="LEUCINE AMINOPEPTIDASE-RELATED"/>
    <property type="match status" value="1"/>
</dbReference>
<dbReference type="Gene3D" id="3.40.220.10">
    <property type="entry name" value="Leucine Aminopeptidase, subunit E, domain 1"/>
    <property type="match status" value="1"/>
</dbReference>
<feature type="domain" description="Cytosol aminopeptidase" evidence="6">
    <location>
        <begin position="320"/>
        <end position="327"/>
    </location>
</feature>
<name>A0ABX7T481_9SPHN</name>
<dbReference type="Pfam" id="PF21337">
    <property type="entry name" value="Peptidase_M17_N_1"/>
    <property type="match status" value="1"/>
</dbReference>
<dbReference type="Pfam" id="PF00883">
    <property type="entry name" value="Peptidase_M17"/>
    <property type="match status" value="1"/>
</dbReference>
<accession>A0ABX7T481</accession>
<dbReference type="InterPro" id="IPR011356">
    <property type="entry name" value="Leucine_aapep/pepB"/>
</dbReference>
<sequence>MTDFKTLIEADKGQAARTIQILDVTIFEDWLKEQPDSIRNIVKAYKFVANPESYLILPVTSGKGKDKDSEQGDFTVVAGVNNHKRLDPWALAKLGGKLPEGKYRLADASAKDALFGWLIPQHEFDQYKELPDRQGPSVLLVKDEIGKVDEAVRQAEATALVRDMVNTPAADMGPDKLEDIAEKLSEAHGADLKVTRGDTLEKNFPMIHGVGKAAMRDHAPRLIELKWGKADAPKIAIVGKGVTFDSGGLSMKSPAGMLIMKKDMGGAAHAIALAKLIMEAKLPVQLHLLVPAVENSVDGHALRPGDILQSRKGLTVEIGNTDAEGRLVLGDALTLAGEEEPELIIDFATLTGAARVALGPDLPAMFCSDEDMAAGLLDSGNQQDDPLWRMPLWSRYEYRLNSPVADTNNVAVGSFAGCITAALFLKKFVPDDIPWAHFDTYAWRPASKAGRPKGGEALGLRASWDYLKARYCK</sequence>
<evidence type="ECO:0000256" key="2">
    <source>
        <dbReference type="ARBA" id="ARBA00022438"/>
    </source>
</evidence>
<dbReference type="Gene3D" id="3.40.630.10">
    <property type="entry name" value="Zn peptidases"/>
    <property type="match status" value="1"/>
</dbReference>
<dbReference type="InterPro" id="IPR048816">
    <property type="entry name" value="Peptidase_M17_N_1"/>
</dbReference>
<evidence type="ECO:0000313" key="7">
    <source>
        <dbReference type="EMBL" id="QTD55304.1"/>
    </source>
</evidence>
<evidence type="ECO:0000313" key="8">
    <source>
        <dbReference type="Proteomes" id="UP000663923"/>
    </source>
</evidence>